<dbReference type="Proteomes" id="UP000028730">
    <property type="component" value="Unassembled WGS sequence"/>
</dbReference>
<protein>
    <submittedName>
        <fullName evidence="1">Uncharacterized protein</fullName>
    </submittedName>
</protein>
<organism evidence="1 2">
    <name type="scientific">Bifidobacterium bombi DSM 19703</name>
    <dbReference type="NCBI Taxonomy" id="1341695"/>
    <lineage>
        <taxon>Bacteria</taxon>
        <taxon>Bacillati</taxon>
        <taxon>Actinomycetota</taxon>
        <taxon>Actinomycetes</taxon>
        <taxon>Bifidobacteriales</taxon>
        <taxon>Bifidobacteriaceae</taxon>
        <taxon>Bifidobacterium</taxon>
    </lineage>
</organism>
<evidence type="ECO:0000313" key="2">
    <source>
        <dbReference type="Proteomes" id="UP000028730"/>
    </source>
</evidence>
<proteinExistence type="predicted"/>
<sequence>MDLQLRLGEALGTRLPNTTSSRYLTSNIWSACITERKFGDPLPQLKGYVCPATNRRPPGRPTHHRSCLNMAAYTFSSFTSQILSTESRILSNLQSYRVGIKYLKVNWKMHNSVVSRR</sequence>
<accession>A0A080N362</accession>
<evidence type="ECO:0000313" key="1">
    <source>
        <dbReference type="EMBL" id="KFF31537.1"/>
    </source>
</evidence>
<comment type="caution">
    <text evidence="1">The sequence shown here is derived from an EMBL/GenBank/DDBJ whole genome shotgun (WGS) entry which is preliminary data.</text>
</comment>
<reference evidence="1 2" key="1">
    <citation type="journal article" date="2014" name="Appl. Environ. Microbiol.">
        <title>Genomic encyclopedia of type strains of the genus Bifidobacterium.</title>
        <authorList>
            <person name="Milani C."/>
            <person name="Lugli G.A."/>
            <person name="Duranti S."/>
            <person name="Turroni F."/>
            <person name="Bottacini F."/>
            <person name="Mangifesta M."/>
            <person name="Sanchez B."/>
            <person name="Viappiani A."/>
            <person name="Mancabelli L."/>
            <person name="Taminiau B."/>
            <person name="Delcenserie V."/>
            <person name="Barrangou R."/>
            <person name="Margolles A."/>
            <person name="van Sinderen D."/>
            <person name="Ventura M."/>
        </authorList>
    </citation>
    <scope>NUCLEOTIDE SEQUENCE [LARGE SCALE GENOMIC DNA]</scope>
    <source>
        <strain evidence="1 2">DSM 19703</strain>
    </source>
</reference>
<gene>
    <name evidence="1" type="ORF">BBOMB_0912</name>
</gene>
<keyword evidence="2" id="KW-1185">Reference proteome</keyword>
<dbReference type="STRING" id="1341695.BBOMB_0912"/>
<dbReference type="AlphaFoldDB" id="A0A080N362"/>
<dbReference type="EMBL" id="ATLK01000001">
    <property type="protein sequence ID" value="KFF31537.1"/>
    <property type="molecule type" value="Genomic_DNA"/>
</dbReference>
<name>A0A080N362_9BIFI</name>